<feature type="domain" description="Dipeptidylpeptidase IV N-terminal" evidence="5">
    <location>
        <begin position="97"/>
        <end position="437"/>
    </location>
</feature>
<dbReference type="SUPFAM" id="SSF82171">
    <property type="entry name" value="DPP6 N-terminal domain-like"/>
    <property type="match status" value="1"/>
</dbReference>
<dbReference type="SUPFAM" id="SSF53474">
    <property type="entry name" value="alpha/beta-Hydrolases"/>
    <property type="match status" value="1"/>
</dbReference>
<feature type="chain" id="PRO_5045777321" evidence="3">
    <location>
        <begin position="21"/>
        <end position="723"/>
    </location>
</feature>
<keyword evidence="1" id="KW-0645">Protease</keyword>
<evidence type="ECO:0000256" key="1">
    <source>
        <dbReference type="ARBA" id="ARBA00022670"/>
    </source>
</evidence>
<gene>
    <name evidence="6" type="ORF">K1I41_05860</name>
</gene>
<dbReference type="Pfam" id="PF00930">
    <property type="entry name" value="DPPIV_N"/>
    <property type="match status" value="1"/>
</dbReference>
<dbReference type="PANTHER" id="PTHR11731">
    <property type="entry name" value="PROTEASE FAMILY S9B,C DIPEPTIDYL-PEPTIDASE IV-RELATED"/>
    <property type="match status" value="1"/>
</dbReference>
<evidence type="ECO:0000256" key="2">
    <source>
        <dbReference type="ARBA" id="ARBA00022801"/>
    </source>
</evidence>
<sequence length="723" mass="82549">MSIIKRTFFLFLLATLPVVAQQNITLDKIWKGYFRTQGMDELHAMKNTNQYTVLNRDWNAGTAQIDLYDFATLNKVSTLINSEDHSDLKSIDSYTFSPDEKKILIATNSQYIFRHSFVADYFVYDIATKSLTKLGDEPIQEPTFSADNAKIACAYQNNLYVYDLASKKVAQITNDGKKNAIINGITDWVYEEEFAFVRAYDWNATGDKIAFIRFDETEVPEFTMEMYNQGLYPNPYTFKYPKAGEKNSKVSLHIYDVKTDATKKINLGDFNAYYIPRIQWANDAQTLSVQLLNRHQNNLNLVFVDANTGTTTGILNEKDDAYIDITDNLTFLEDNSFIWTSEQDGYNHIYHYASTGKLKKQVTSGNWEVTAYYGYDKNSKNIFYQSVENGSINRDVYRISIKGKNKTRLTPQTGTNKATFSPKFDYFINTFSNSTTPTNYTLNRAKNGEQVKVIVDNKALAKGLEAYNLPQKEFTVITTPNGDKLNAWMIKPANFNATKKYPVFMYQYSGPGSQEVSNTWHSYNDYWFMMLAQQGYIVACVDGRGTGFKGADFKKVTYKELGKYEVEDQIAAAKIIGNYDYVDASRIGIFGWSYGGFMSSNCLLKGNDVFKMAIAVAPVTNWRFYDTVYTERYMQTPQENASGYDENSPINHVSKLKGAYLLVHGSADDNVHLQNTMLMVEALVQANKQFDWAIYPDKNHGIYGGATRLQLYTKMTNFIKEKL</sequence>
<evidence type="ECO:0000259" key="4">
    <source>
        <dbReference type="Pfam" id="PF00326"/>
    </source>
</evidence>
<dbReference type="EMBL" id="CP080429">
    <property type="protein sequence ID" value="QYJ69412.1"/>
    <property type="molecule type" value="Genomic_DNA"/>
</dbReference>
<protein>
    <submittedName>
        <fullName evidence="6">DPP IV N-terminal domain-containing protein</fullName>
    </submittedName>
</protein>
<keyword evidence="2" id="KW-0378">Hydrolase</keyword>
<reference evidence="6 7" key="1">
    <citation type="submission" date="2021-07" db="EMBL/GenBank/DDBJ databases">
        <title>Flavobacterium WSW3-B6 sp.nov, isolated from seaweed.</title>
        <authorList>
            <person name="Muhammad N."/>
            <person name="Ho H."/>
            <person name="Lee Y.-J."/>
            <person name="Nguyen T."/>
            <person name="Ho J."/>
            <person name="Kim S.-G."/>
        </authorList>
    </citation>
    <scope>NUCLEOTIDE SEQUENCE [LARGE SCALE GENOMIC DNA]</scope>
    <source>
        <strain evidence="6 7">WSW3-B6</strain>
    </source>
</reference>
<evidence type="ECO:0000313" key="7">
    <source>
        <dbReference type="Proteomes" id="UP000825381"/>
    </source>
</evidence>
<dbReference type="RefSeq" id="WP_220641747.1">
    <property type="nucleotide sequence ID" value="NZ_CP080429.1"/>
</dbReference>
<evidence type="ECO:0000313" key="6">
    <source>
        <dbReference type="EMBL" id="QYJ69412.1"/>
    </source>
</evidence>
<keyword evidence="7" id="KW-1185">Reference proteome</keyword>
<evidence type="ECO:0000256" key="3">
    <source>
        <dbReference type="SAM" id="SignalP"/>
    </source>
</evidence>
<dbReference type="InterPro" id="IPR002471">
    <property type="entry name" value="Pept_S9_AS"/>
</dbReference>
<accession>A0ABX8V994</accession>
<name>A0ABX8V994_9FLAO</name>
<dbReference type="PANTHER" id="PTHR11731:SF193">
    <property type="entry name" value="DIPEPTIDYL PEPTIDASE 9"/>
    <property type="match status" value="1"/>
</dbReference>
<dbReference type="Pfam" id="PF00326">
    <property type="entry name" value="Peptidase_S9"/>
    <property type="match status" value="1"/>
</dbReference>
<dbReference type="InterPro" id="IPR029058">
    <property type="entry name" value="AB_hydrolase_fold"/>
</dbReference>
<feature type="domain" description="Peptidase S9 prolyl oligopeptidase catalytic" evidence="4">
    <location>
        <begin position="528"/>
        <end position="723"/>
    </location>
</feature>
<dbReference type="InterPro" id="IPR002469">
    <property type="entry name" value="Peptidase_S9B_N"/>
</dbReference>
<dbReference type="Gene3D" id="3.40.50.1820">
    <property type="entry name" value="alpha/beta hydrolase"/>
    <property type="match status" value="1"/>
</dbReference>
<dbReference type="PROSITE" id="PS00708">
    <property type="entry name" value="PRO_ENDOPEP_SER"/>
    <property type="match status" value="1"/>
</dbReference>
<keyword evidence="3" id="KW-0732">Signal</keyword>
<proteinExistence type="predicted"/>
<dbReference type="InterPro" id="IPR001375">
    <property type="entry name" value="Peptidase_S9_cat"/>
</dbReference>
<dbReference type="Gene3D" id="2.140.10.30">
    <property type="entry name" value="Dipeptidylpeptidase IV, N-terminal domain"/>
    <property type="match status" value="1"/>
</dbReference>
<dbReference type="Proteomes" id="UP000825381">
    <property type="component" value="Chromosome"/>
</dbReference>
<evidence type="ECO:0000259" key="5">
    <source>
        <dbReference type="Pfam" id="PF00930"/>
    </source>
</evidence>
<dbReference type="InterPro" id="IPR050278">
    <property type="entry name" value="Serine_Prot_S9B/DPPIV"/>
</dbReference>
<feature type="signal peptide" evidence="3">
    <location>
        <begin position="1"/>
        <end position="20"/>
    </location>
</feature>
<organism evidence="6 7">
    <name type="scientific">Flavobacterium litorale</name>
    <dbReference type="NCBI Taxonomy" id="2856519"/>
    <lineage>
        <taxon>Bacteria</taxon>
        <taxon>Pseudomonadati</taxon>
        <taxon>Bacteroidota</taxon>
        <taxon>Flavobacteriia</taxon>
        <taxon>Flavobacteriales</taxon>
        <taxon>Flavobacteriaceae</taxon>
        <taxon>Flavobacterium</taxon>
    </lineage>
</organism>